<dbReference type="InterPro" id="IPR016166">
    <property type="entry name" value="FAD-bd_PCMH"/>
</dbReference>
<evidence type="ECO:0000256" key="11">
    <source>
        <dbReference type="ARBA" id="ARBA00022984"/>
    </source>
</evidence>
<dbReference type="RefSeq" id="WP_040463662.1">
    <property type="nucleotide sequence ID" value="NZ_CABKNA010000002.1"/>
</dbReference>
<dbReference type="GeneID" id="92793900"/>
<feature type="active site" evidence="16">
    <location>
        <position position="293"/>
    </location>
</feature>
<keyword evidence="5 16" id="KW-0963">Cytoplasm</keyword>
<evidence type="ECO:0000256" key="7">
    <source>
        <dbReference type="ARBA" id="ARBA00022630"/>
    </source>
</evidence>
<comment type="pathway">
    <text evidence="4 16">Cell wall biogenesis; peptidoglycan biosynthesis.</text>
</comment>
<dbReference type="InterPro" id="IPR011601">
    <property type="entry name" value="MurB_C"/>
</dbReference>
<evidence type="ECO:0000256" key="2">
    <source>
        <dbReference type="ARBA" id="ARBA00003921"/>
    </source>
</evidence>
<dbReference type="SUPFAM" id="SSF56194">
    <property type="entry name" value="Uridine diphospho-N-Acetylenolpyruvylglucosamine reductase, MurB, C-terminal domain"/>
    <property type="match status" value="1"/>
</dbReference>
<evidence type="ECO:0000256" key="12">
    <source>
        <dbReference type="ARBA" id="ARBA00023002"/>
    </source>
</evidence>
<dbReference type="PROSITE" id="PS51387">
    <property type="entry name" value="FAD_PCMH"/>
    <property type="match status" value="1"/>
</dbReference>
<evidence type="ECO:0000256" key="13">
    <source>
        <dbReference type="ARBA" id="ARBA00023306"/>
    </source>
</evidence>
<evidence type="ECO:0000259" key="17">
    <source>
        <dbReference type="PROSITE" id="PS51387"/>
    </source>
</evidence>
<sequence length="301" mass="34072">MEKLIERLRPYADVECDVKLSTRTTFRIGGPCKYFIYPKNMLGLLRILDILEEAQIPRKVFGKGSNILCSDDAYEGAVISLDRYFTDFVFEADGTCVAAAGTSIILLAYEAMKNSLSGLEFASGIPGTVGGAVFMNAGAYKSDMSKILKEVYVLKDKSVVSMSVEELDYRYRHSLFQSHFDWIILGCRLQLTKGDQKAIRDLMDSRRKRRMDSQPLDKPCAGSMFRNPQGYQAWELIERIGYRGKRIGGAMVSDKHANFIVNEDHAKATEILALVKEIQQEVRKQFGVELITEVEKFNWKS</sequence>
<dbReference type="GO" id="GO:0071949">
    <property type="term" value="F:FAD binding"/>
    <property type="evidence" value="ECO:0007669"/>
    <property type="project" value="InterPro"/>
</dbReference>
<organism evidence="18 19">
    <name type="scientific">Amedibacillus dolichus</name>
    <dbReference type="NCBI Taxonomy" id="31971"/>
    <lineage>
        <taxon>Bacteria</taxon>
        <taxon>Bacillati</taxon>
        <taxon>Bacillota</taxon>
        <taxon>Erysipelotrichia</taxon>
        <taxon>Erysipelotrichales</taxon>
        <taxon>Erysipelotrichaceae</taxon>
        <taxon>Amedibacillus</taxon>
    </lineage>
</organism>
<dbReference type="Gene3D" id="3.30.43.10">
    <property type="entry name" value="Uridine Diphospho-n-acetylenolpyruvylglucosamine Reductase, domain 2"/>
    <property type="match status" value="1"/>
</dbReference>
<dbReference type="NCBIfam" id="NF010480">
    <property type="entry name" value="PRK13905.1"/>
    <property type="match status" value="1"/>
</dbReference>
<comment type="function">
    <text evidence="2 16">Cell wall formation.</text>
</comment>
<dbReference type="GO" id="GO:0071555">
    <property type="term" value="P:cell wall organization"/>
    <property type="evidence" value="ECO:0007669"/>
    <property type="project" value="UniProtKB-KW"/>
</dbReference>
<evidence type="ECO:0000256" key="1">
    <source>
        <dbReference type="ARBA" id="ARBA00001974"/>
    </source>
</evidence>
<dbReference type="GO" id="GO:0009252">
    <property type="term" value="P:peptidoglycan biosynthetic process"/>
    <property type="evidence" value="ECO:0007669"/>
    <property type="project" value="UniProtKB-UniRule"/>
</dbReference>
<dbReference type="InterPro" id="IPR006094">
    <property type="entry name" value="Oxid_FAD_bind_N"/>
</dbReference>
<keyword evidence="11 16" id="KW-0573">Peptidoglycan synthesis</keyword>
<dbReference type="InterPro" id="IPR003170">
    <property type="entry name" value="MurB"/>
</dbReference>
<proteinExistence type="inferred from homology"/>
<dbReference type="SUPFAM" id="SSF56176">
    <property type="entry name" value="FAD-binding/transporter-associated domain-like"/>
    <property type="match status" value="1"/>
</dbReference>
<evidence type="ECO:0000256" key="3">
    <source>
        <dbReference type="ARBA" id="ARBA00004496"/>
    </source>
</evidence>
<dbReference type="EC" id="1.3.1.98" evidence="16"/>
<evidence type="ECO:0000256" key="4">
    <source>
        <dbReference type="ARBA" id="ARBA00004752"/>
    </source>
</evidence>
<dbReference type="GO" id="GO:0008762">
    <property type="term" value="F:UDP-N-acetylmuramate dehydrogenase activity"/>
    <property type="evidence" value="ECO:0007669"/>
    <property type="project" value="UniProtKB-UniRule"/>
</dbReference>
<reference evidence="18 19" key="1">
    <citation type="submission" date="2018-08" db="EMBL/GenBank/DDBJ databases">
        <title>A genome reference for cultivated species of the human gut microbiota.</title>
        <authorList>
            <person name="Zou Y."/>
            <person name="Xue W."/>
            <person name="Luo G."/>
        </authorList>
    </citation>
    <scope>NUCLEOTIDE SEQUENCE [LARGE SCALE GENOMIC DNA]</scope>
    <source>
        <strain evidence="18 19">AF35-6BH</strain>
    </source>
</reference>
<gene>
    <name evidence="16" type="primary">murB</name>
    <name evidence="18" type="ORF">DWZ83_07985</name>
</gene>
<dbReference type="InterPro" id="IPR016169">
    <property type="entry name" value="FAD-bd_PCMH_sub2"/>
</dbReference>
<evidence type="ECO:0000256" key="9">
    <source>
        <dbReference type="ARBA" id="ARBA00022857"/>
    </source>
</evidence>
<dbReference type="GO" id="GO:0051301">
    <property type="term" value="P:cell division"/>
    <property type="evidence" value="ECO:0007669"/>
    <property type="project" value="UniProtKB-KW"/>
</dbReference>
<dbReference type="OrthoDB" id="9804753at2"/>
<dbReference type="Pfam" id="PF02873">
    <property type="entry name" value="MurB_C"/>
    <property type="match status" value="1"/>
</dbReference>
<keyword evidence="9 16" id="KW-0521">NADP</keyword>
<evidence type="ECO:0000256" key="15">
    <source>
        <dbReference type="ARBA" id="ARBA00048914"/>
    </source>
</evidence>
<comment type="subcellular location">
    <subcellularLocation>
        <location evidence="3 16">Cytoplasm</location>
    </subcellularLocation>
</comment>
<keyword evidence="6 16" id="KW-0132">Cell division</keyword>
<feature type="domain" description="FAD-binding PCMH-type" evidence="17">
    <location>
        <begin position="27"/>
        <end position="194"/>
    </location>
</feature>
<keyword evidence="19" id="KW-1185">Reference proteome</keyword>
<feature type="active site" evidence="16">
    <location>
        <position position="172"/>
    </location>
</feature>
<comment type="similarity">
    <text evidence="16">Belongs to the MurB family.</text>
</comment>
<keyword evidence="13 16" id="KW-0131">Cell cycle</keyword>
<dbReference type="Proteomes" id="UP000284868">
    <property type="component" value="Unassembled WGS sequence"/>
</dbReference>
<evidence type="ECO:0000256" key="10">
    <source>
        <dbReference type="ARBA" id="ARBA00022960"/>
    </source>
</evidence>
<dbReference type="NCBIfam" id="TIGR00179">
    <property type="entry name" value="murB"/>
    <property type="match status" value="1"/>
</dbReference>
<dbReference type="GO" id="GO:0008360">
    <property type="term" value="P:regulation of cell shape"/>
    <property type="evidence" value="ECO:0007669"/>
    <property type="project" value="UniProtKB-KW"/>
</dbReference>
<evidence type="ECO:0000256" key="8">
    <source>
        <dbReference type="ARBA" id="ARBA00022827"/>
    </source>
</evidence>
<comment type="caution">
    <text evidence="18">The sequence shown here is derived from an EMBL/GenBank/DDBJ whole genome shotgun (WGS) entry which is preliminary data.</text>
</comment>
<evidence type="ECO:0000256" key="16">
    <source>
        <dbReference type="HAMAP-Rule" id="MF_00037"/>
    </source>
</evidence>
<name>A0A415P7C4_9FIRM</name>
<evidence type="ECO:0000256" key="5">
    <source>
        <dbReference type="ARBA" id="ARBA00022490"/>
    </source>
</evidence>
<keyword evidence="8 16" id="KW-0274">FAD</keyword>
<accession>A0A415P7C4</accession>
<keyword evidence="10 16" id="KW-0133">Cell shape</keyword>
<dbReference type="InterPro" id="IPR036318">
    <property type="entry name" value="FAD-bd_PCMH-like_sf"/>
</dbReference>
<evidence type="ECO:0000256" key="14">
    <source>
        <dbReference type="ARBA" id="ARBA00023316"/>
    </source>
</evidence>
<keyword evidence="12 16" id="KW-0560">Oxidoreductase</keyword>
<dbReference type="Gene3D" id="3.90.78.10">
    <property type="entry name" value="UDP-N-acetylenolpyruvoylglucosamine reductase, C-terminal domain"/>
    <property type="match status" value="1"/>
</dbReference>
<dbReference type="GO" id="GO:0005829">
    <property type="term" value="C:cytosol"/>
    <property type="evidence" value="ECO:0007669"/>
    <property type="project" value="TreeGrafter"/>
</dbReference>
<feature type="active site" description="Proton donor" evidence="16">
    <location>
        <position position="223"/>
    </location>
</feature>
<dbReference type="EMBL" id="QRPK01000046">
    <property type="protein sequence ID" value="RHM08644.1"/>
    <property type="molecule type" value="Genomic_DNA"/>
</dbReference>
<evidence type="ECO:0000256" key="6">
    <source>
        <dbReference type="ARBA" id="ARBA00022618"/>
    </source>
</evidence>
<evidence type="ECO:0000313" key="19">
    <source>
        <dbReference type="Proteomes" id="UP000284868"/>
    </source>
</evidence>
<dbReference type="HAMAP" id="MF_00037">
    <property type="entry name" value="MurB"/>
    <property type="match status" value="1"/>
</dbReference>
<evidence type="ECO:0000313" key="18">
    <source>
        <dbReference type="EMBL" id="RHM08644.1"/>
    </source>
</evidence>
<dbReference type="AlphaFoldDB" id="A0A415P7C4"/>
<comment type="cofactor">
    <cofactor evidence="1 16">
        <name>FAD</name>
        <dbReference type="ChEBI" id="CHEBI:57692"/>
    </cofactor>
</comment>
<protein>
    <recommendedName>
        <fullName evidence="16">UDP-N-acetylenolpyruvoylglucosamine reductase</fullName>
        <ecNumber evidence="16">1.3.1.98</ecNumber>
    </recommendedName>
    <alternativeName>
        <fullName evidence="16">UDP-N-acetylmuramate dehydrogenase</fullName>
    </alternativeName>
</protein>
<keyword evidence="7 16" id="KW-0285">Flavoprotein</keyword>
<comment type="catalytic activity">
    <reaction evidence="15 16">
        <text>UDP-N-acetyl-alpha-D-muramate + NADP(+) = UDP-N-acetyl-3-O-(1-carboxyvinyl)-alpha-D-glucosamine + NADPH + H(+)</text>
        <dbReference type="Rhea" id="RHEA:12248"/>
        <dbReference type="ChEBI" id="CHEBI:15378"/>
        <dbReference type="ChEBI" id="CHEBI:57783"/>
        <dbReference type="ChEBI" id="CHEBI:58349"/>
        <dbReference type="ChEBI" id="CHEBI:68483"/>
        <dbReference type="ChEBI" id="CHEBI:70757"/>
        <dbReference type="EC" id="1.3.1.98"/>
    </reaction>
</comment>
<dbReference type="Pfam" id="PF01565">
    <property type="entry name" value="FAD_binding_4"/>
    <property type="match status" value="1"/>
</dbReference>
<dbReference type="Gene3D" id="3.30.465.10">
    <property type="match status" value="1"/>
</dbReference>
<dbReference type="InterPro" id="IPR036635">
    <property type="entry name" value="MurB_C_sf"/>
</dbReference>
<dbReference type="PANTHER" id="PTHR21071:SF4">
    <property type="entry name" value="UDP-N-ACETYLENOLPYRUVOYLGLUCOSAMINE REDUCTASE"/>
    <property type="match status" value="1"/>
</dbReference>
<dbReference type="PANTHER" id="PTHR21071">
    <property type="entry name" value="UDP-N-ACETYLENOLPYRUVOYLGLUCOSAMINE REDUCTASE"/>
    <property type="match status" value="1"/>
</dbReference>
<keyword evidence="14 16" id="KW-0961">Cell wall biogenesis/degradation</keyword>
<dbReference type="InterPro" id="IPR016167">
    <property type="entry name" value="FAD-bd_PCMH_sub1"/>
</dbReference>
<dbReference type="UniPathway" id="UPA00219"/>